<dbReference type="OrthoDB" id="9804086at2"/>
<name>A0A0M5ILL8_9BACT</name>
<dbReference type="Pfam" id="PF04851">
    <property type="entry name" value="ResIII"/>
    <property type="match status" value="1"/>
</dbReference>
<dbReference type="AlphaFoldDB" id="A0A0M5ILL8"/>
<organism evidence="2 3">
    <name type="scientific">Desulfuromonas soudanensis</name>
    <dbReference type="NCBI Taxonomy" id="1603606"/>
    <lineage>
        <taxon>Bacteria</taxon>
        <taxon>Pseudomonadati</taxon>
        <taxon>Thermodesulfobacteriota</taxon>
        <taxon>Desulfuromonadia</taxon>
        <taxon>Desulfuromonadales</taxon>
        <taxon>Desulfuromonadaceae</taxon>
        <taxon>Desulfuromonas</taxon>
    </lineage>
</organism>
<dbReference type="REBASE" id="125809">
    <property type="entry name" value="DspWTLORF3105P"/>
</dbReference>
<dbReference type="PROSITE" id="PS51192">
    <property type="entry name" value="HELICASE_ATP_BIND_1"/>
    <property type="match status" value="1"/>
</dbReference>
<dbReference type="KEGG" id="des:DSOUD_3106"/>
<evidence type="ECO:0000259" key="1">
    <source>
        <dbReference type="PROSITE" id="PS51192"/>
    </source>
</evidence>
<dbReference type="PATRIC" id="fig|1603606.3.peg.3352"/>
<evidence type="ECO:0000313" key="2">
    <source>
        <dbReference type="EMBL" id="ALC17831.1"/>
    </source>
</evidence>
<dbReference type="SUPFAM" id="SSF52540">
    <property type="entry name" value="P-loop containing nucleoside triphosphate hydrolases"/>
    <property type="match status" value="2"/>
</dbReference>
<dbReference type="InterPro" id="IPR027417">
    <property type="entry name" value="P-loop_NTPase"/>
</dbReference>
<feature type="domain" description="Helicase ATP-binding" evidence="1">
    <location>
        <begin position="37"/>
        <end position="216"/>
    </location>
</feature>
<gene>
    <name evidence="2" type="ORF">DSOUD_3106</name>
</gene>
<dbReference type="RefSeq" id="WP_053551813.1">
    <property type="nucleotide sequence ID" value="NZ_CP010802.1"/>
</dbReference>
<dbReference type="EMBL" id="CP010802">
    <property type="protein sequence ID" value="ALC17831.1"/>
    <property type="molecule type" value="Genomic_DNA"/>
</dbReference>
<dbReference type="GO" id="GO:0003677">
    <property type="term" value="F:DNA binding"/>
    <property type="evidence" value="ECO:0007669"/>
    <property type="project" value="InterPro"/>
</dbReference>
<dbReference type="GO" id="GO:0005829">
    <property type="term" value="C:cytosol"/>
    <property type="evidence" value="ECO:0007669"/>
    <property type="project" value="TreeGrafter"/>
</dbReference>
<dbReference type="InterPro" id="IPR014001">
    <property type="entry name" value="Helicase_ATP-bd"/>
</dbReference>
<proteinExistence type="predicted"/>
<dbReference type="InterPro" id="IPR050742">
    <property type="entry name" value="Helicase_Restrict-Modif_Enz"/>
</dbReference>
<protein>
    <submittedName>
        <fullName evidence="2">Putative type III restriction endonuclease subunit R</fullName>
    </submittedName>
</protein>
<keyword evidence="2" id="KW-0378">Hydrolase</keyword>
<dbReference type="Proteomes" id="UP000057158">
    <property type="component" value="Chromosome"/>
</dbReference>
<dbReference type="Gene3D" id="3.40.50.300">
    <property type="entry name" value="P-loop containing nucleotide triphosphate hydrolases"/>
    <property type="match status" value="1"/>
</dbReference>
<accession>A0A0M5ILL8</accession>
<dbReference type="SMART" id="SM00487">
    <property type="entry name" value="DEXDc"/>
    <property type="match status" value="1"/>
</dbReference>
<sequence length="813" mass="90376">MIAQPKGYQTEAKNNVLDIFRYANAQIDAATDPDSRRAAIAHNGCVLIQAPTGAGKTLIAGLVAQELSRDPDIKIVWLWFTPFAGLVEQARIAIKAEFNGLRVRDIARERRAHGTRSGDVFVSTWAAVAGRKDSKRIRKDGDESVSLDLVLEQWRKDGFKIGVIVDEAHHTFSSGTESVRYYREVLQPDFTLMITATPDDQDAESFRKSAGIAVMHRITVSRLDAVSAGLIKPGIKSVAYLAGEQHRELVDFGQAALADGVRVHNAIKAQLVTEGIDLVPLMLVQVASTDKSVEKAKMDLMALGMAEDAIAVYTSKEPDDDLLAVARDESKEALIFKMAVALGFDAPRAFTLVSMRGAQDKDFGTQIVGRILRVDWRLQSRATSELLKYGYVFLADAEKQAGLSGAADRINAVRSELAKISPFTMLVRMGDNPTVQVVENGQSSFLPKGWSPPPLPTETAGGTDTVRPFAGQIDLVGFFLETDDDHPYTRAATQGVVGKNAPGMKVYPLRPGMERVFKREQLNLDTSGLLRAVEARIRIDDSVFTAGFRQAVSIQRKEEEIFTHDVHYGEYQARLSDAEIARRAQLLLFEPDYLDPRELQAALLNRLRKECRERGFLEVLESPEKLRQAMHLILVSHPKLLREAVRICCAENAELVDTAPLPEVMSWPTGCAVERLAAYQAFPPDLNKDELAFAQLLDVEMSGQIVWWHRNEPRKPWSAGLVMPDGTHYYPDFLVKIKGRTRGDGILLIEVKGEHLINSMNTPDKAAASHKLYSKPLMVMKENSGRWMTLRYNDRTGKNEPDAIFRLDALAEY</sequence>
<reference evidence="2 3" key="1">
    <citation type="submission" date="2015-07" db="EMBL/GenBank/DDBJ databases">
        <title>Isolation and Genomic Characterization of a Novel Halophilic Metal-Reducing Deltaproteobacterium from the Deep Subsurface.</title>
        <authorList>
            <person name="Badalamenti J.P."/>
            <person name="Summers Z.M."/>
            <person name="Gralnick J.A."/>
            <person name="Bond D.R."/>
        </authorList>
    </citation>
    <scope>NUCLEOTIDE SEQUENCE [LARGE SCALE GENOMIC DNA]</scope>
    <source>
        <strain evidence="2 3">WTL</strain>
    </source>
</reference>
<dbReference type="GO" id="GO:0016787">
    <property type="term" value="F:hydrolase activity"/>
    <property type="evidence" value="ECO:0007669"/>
    <property type="project" value="InterPro"/>
</dbReference>
<dbReference type="GO" id="GO:0005524">
    <property type="term" value="F:ATP binding"/>
    <property type="evidence" value="ECO:0007669"/>
    <property type="project" value="InterPro"/>
</dbReference>
<dbReference type="PANTHER" id="PTHR47396:SF1">
    <property type="entry name" value="ATP-DEPENDENT HELICASE IRC3-RELATED"/>
    <property type="match status" value="1"/>
</dbReference>
<dbReference type="PANTHER" id="PTHR47396">
    <property type="entry name" value="TYPE I RESTRICTION ENZYME ECOKI R PROTEIN"/>
    <property type="match status" value="1"/>
</dbReference>
<evidence type="ECO:0000313" key="3">
    <source>
        <dbReference type="Proteomes" id="UP000057158"/>
    </source>
</evidence>
<keyword evidence="2" id="KW-0255">Endonuclease</keyword>
<keyword evidence="3" id="KW-1185">Reference proteome</keyword>
<dbReference type="GO" id="GO:0004519">
    <property type="term" value="F:endonuclease activity"/>
    <property type="evidence" value="ECO:0007669"/>
    <property type="project" value="UniProtKB-KW"/>
</dbReference>
<keyword evidence="2" id="KW-0540">Nuclease</keyword>
<dbReference type="STRING" id="1603606.DSOUD_3106"/>
<dbReference type="InterPro" id="IPR006935">
    <property type="entry name" value="Helicase/UvrB_N"/>
</dbReference>